<feature type="non-terminal residue" evidence="2">
    <location>
        <position position="1"/>
    </location>
</feature>
<sequence length="132" mass="13564">WASIPKPGGKGHYAGQGTGVSVSQVKAALAEVGRRHMQGQPKQTIEVKVPVEVEKPVVPVEVEKAVTKQTNGWGWSGLGLGGAGALVTAIGGWPWQTIAIFAGIGAAGGIVALVVGPWIVRRVKAIRAEVTA</sequence>
<dbReference type="Proteomes" id="UP001595583">
    <property type="component" value="Unassembled WGS sequence"/>
</dbReference>
<feature type="transmembrane region" description="Helical" evidence="1">
    <location>
        <begin position="73"/>
        <end position="93"/>
    </location>
</feature>
<accession>A0ABV7KI36</accession>
<keyword evidence="1" id="KW-0472">Membrane</keyword>
<evidence type="ECO:0000313" key="2">
    <source>
        <dbReference type="EMBL" id="MFC3209452.1"/>
    </source>
</evidence>
<keyword evidence="1" id="KW-1133">Transmembrane helix</keyword>
<name>A0ABV7KI36_9HYPH</name>
<keyword evidence="1" id="KW-0812">Transmembrane</keyword>
<reference evidence="3" key="1">
    <citation type="journal article" date="2019" name="Int. J. Syst. Evol. Microbiol.">
        <title>The Global Catalogue of Microorganisms (GCM) 10K type strain sequencing project: providing services to taxonomists for standard genome sequencing and annotation.</title>
        <authorList>
            <consortium name="The Broad Institute Genomics Platform"/>
            <consortium name="The Broad Institute Genome Sequencing Center for Infectious Disease"/>
            <person name="Wu L."/>
            <person name="Ma J."/>
        </authorList>
    </citation>
    <scope>NUCLEOTIDE SEQUENCE [LARGE SCALE GENOMIC DNA]</scope>
    <source>
        <strain evidence="3">KCTC 52165</strain>
    </source>
</reference>
<keyword evidence="3" id="KW-1185">Reference proteome</keyword>
<dbReference type="EMBL" id="JBHRTK010000040">
    <property type="protein sequence ID" value="MFC3209452.1"/>
    <property type="molecule type" value="Genomic_DNA"/>
</dbReference>
<protein>
    <submittedName>
        <fullName evidence="2">Uncharacterized protein</fullName>
    </submittedName>
</protein>
<organism evidence="2 3">
    <name type="scientific">Aquamicrobium soli</name>
    <dbReference type="NCBI Taxonomy" id="1811518"/>
    <lineage>
        <taxon>Bacteria</taxon>
        <taxon>Pseudomonadati</taxon>
        <taxon>Pseudomonadota</taxon>
        <taxon>Alphaproteobacteria</taxon>
        <taxon>Hyphomicrobiales</taxon>
        <taxon>Phyllobacteriaceae</taxon>
        <taxon>Aquamicrobium</taxon>
    </lineage>
</organism>
<evidence type="ECO:0000256" key="1">
    <source>
        <dbReference type="SAM" id="Phobius"/>
    </source>
</evidence>
<gene>
    <name evidence="2" type="ORF">ACFOHJ_24815</name>
</gene>
<comment type="caution">
    <text evidence="2">The sequence shown here is derived from an EMBL/GenBank/DDBJ whole genome shotgun (WGS) entry which is preliminary data.</text>
</comment>
<proteinExistence type="predicted"/>
<evidence type="ECO:0000313" key="3">
    <source>
        <dbReference type="Proteomes" id="UP001595583"/>
    </source>
</evidence>
<feature type="transmembrane region" description="Helical" evidence="1">
    <location>
        <begin position="99"/>
        <end position="120"/>
    </location>
</feature>